<keyword evidence="6" id="KW-1133">Transmembrane helix</keyword>
<gene>
    <name evidence="9" type="ORF">CLV41_104173</name>
</gene>
<dbReference type="SMART" id="SM00332">
    <property type="entry name" value="PP2Cc"/>
    <property type="match status" value="1"/>
</dbReference>
<dbReference type="Pfam" id="PF00069">
    <property type="entry name" value="Pkinase"/>
    <property type="match status" value="1"/>
</dbReference>
<dbReference type="InterPro" id="IPR011009">
    <property type="entry name" value="Kinase-like_dom_sf"/>
</dbReference>
<dbReference type="EMBL" id="PPCN01000004">
    <property type="protein sequence ID" value="POF31604.1"/>
    <property type="molecule type" value="Genomic_DNA"/>
</dbReference>
<evidence type="ECO:0000259" key="8">
    <source>
        <dbReference type="PROSITE" id="PS51746"/>
    </source>
</evidence>
<dbReference type="CDD" id="cd14014">
    <property type="entry name" value="STKc_PknB_like"/>
    <property type="match status" value="1"/>
</dbReference>
<dbReference type="Gene3D" id="3.30.200.20">
    <property type="entry name" value="Phosphorylase Kinase, domain 1"/>
    <property type="match status" value="1"/>
</dbReference>
<dbReference type="Pfam" id="PF13672">
    <property type="entry name" value="PP2C_2"/>
    <property type="match status" value="1"/>
</dbReference>
<dbReference type="GO" id="GO:0005524">
    <property type="term" value="F:ATP binding"/>
    <property type="evidence" value="ECO:0007669"/>
    <property type="project" value="UniProtKB-KW"/>
</dbReference>
<keyword evidence="2" id="KW-0547">Nucleotide-binding</keyword>
<proteinExistence type="predicted"/>
<evidence type="ECO:0000256" key="3">
    <source>
        <dbReference type="ARBA" id="ARBA00022777"/>
    </source>
</evidence>
<dbReference type="InterPro" id="IPR001932">
    <property type="entry name" value="PPM-type_phosphatase-like_dom"/>
</dbReference>
<evidence type="ECO:0000256" key="1">
    <source>
        <dbReference type="ARBA" id="ARBA00022679"/>
    </source>
</evidence>
<comment type="caution">
    <text evidence="9">The sequence shown here is derived from an EMBL/GenBank/DDBJ whole genome shotgun (WGS) entry which is preliminary data.</text>
</comment>
<keyword evidence="1" id="KW-0808">Transferase</keyword>
<dbReference type="AlphaFoldDB" id="A0A2S3UVA5"/>
<feature type="transmembrane region" description="Helical" evidence="6">
    <location>
        <begin position="557"/>
        <end position="577"/>
    </location>
</feature>
<dbReference type="Proteomes" id="UP000236959">
    <property type="component" value="Unassembled WGS sequence"/>
</dbReference>
<dbReference type="PROSITE" id="PS51746">
    <property type="entry name" value="PPM_2"/>
    <property type="match status" value="1"/>
</dbReference>
<dbReference type="CDD" id="cd00143">
    <property type="entry name" value="PP2Cc"/>
    <property type="match status" value="1"/>
</dbReference>
<dbReference type="SUPFAM" id="SSF56112">
    <property type="entry name" value="Protein kinase-like (PK-like)"/>
    <property type="match status" value="1"/>
</dbReference>
<dbReference type="Gene3D" id="3.60.40.10">
    <property type="entry name" value="PPM-type phosphatase domain"/>
    <property type="match status" value="1"/>
</dbReference>
<evidence type="ECO:0000259" key="7">
    <source>
        <dbReference type="PROSITE" id="PS50011"/>
    </source>
</evidence>
<protein>
    <submittedName>
        <fullName evidence="9">Serine/threonine protein phosphatase PrpC</fullName>
    </submittedName>
</protein>
<keyword evidence="6" id="KW-0812">Transmembrane</keyword>
<evidence type="ECO:0000256" key="5">
    <source>
        <dbReference type="SAM" id="MobiDB-lite"/>
    </source>
</evidence>
<keyword evidence="6" id="KW-0472">Membrane</keyword>
<feature type="domain" description="PPM-type phosphatase" evidence="8">
    <location>
        <begin position="13"/>
        <end position="241"/>
    </location>
</feature>
<dbReference type="PANTHER" id="PTHR43289">
    <property type="entry name" value="MITOGEN-ACTIVATED PROTEIN KINASE KINASE KINASE 20-RELATED"/>
    <property type="match status" value="1"/>
</dbReference>
<dbReference type="PROSITE" id="PS00109">
    <property type="entry name" value="PROTEIN_KINASE_TYR"/>
    <property type="match status" value="1"/>
</dbReference>
<dbReference type="InterPro" id="IPR036457">
    <property type="entry name" value="PPM-type-like_dom_sf"/>
</dbReference>
<evidence type="ECO:0000256" key="6">
    <source>
        <dbReference type="SAM" id="Phobius"/>
    </source>
</evidence>
<dbReference type="InterPro" id="IPR008266">
    <property type="entry name" value="Tyr_kinase_AS"/>
</dbReference>
<feature type="compositionally biased region" description="Polar residues" evidence="5">
    <location>
        <begin position="1"/>
        <end position="17"/>
    </location>
</feature>
<dbReference type="SMART" id="SM00331">
    <property type="entry name" value="PP2C_SIG"/>
    <property type="match status" value="1"/>
</dbReference>
<dbReference type="GO" id="GO:0004674">
    <property type="term" value="F:protein serine/threonine kinase activity"/>
    <property type="evidence" value="ECO:0007669"/>
    <property type="project" value="TreeGrafter"/>
</dbReference>
<keyword evidence="4" id="KW-0067">ATP-binding</keyword>
<organism evidence="9 10">
    <name type="scientific">Roseibium marinum</name>
    <dbReference type="NCBI Taxonomy" id="281252"/>
    <lineage>
        <taxon>Bacteria</taxon>
        <taxon>Pseudomonadati</taxon>
        <taxon>Pseudomonadota</taxon>
        <taxon>Alphaproteobacteria</taxon>
        <taxon>Hyphomicrobiales</taxon>
        <taxon>Stappiaceae</taxon>
        <taxon>Roseibium</taxon>
    </lineage>
</organism>
<dbReference type="InterPro" id="IPR000719">
    <property type="entry name" value="Prot_kinase_dom"/>
</dbReference>
<evidence type="ECO:0000313" key="10">
    <source>
        <dbReference type="Proteomes" id="UP000236959"/>
    </source>
</evidence>
<feature type="region of interest" description="Disordered" evidence="5">
    <location>
        <begin position="1"/>
        <end position="22"/>
    </location>
</feature>
<keyword evidence="3" id="KW-0418">Kinase</keyword>
<reference evidence="9 10" key="1">
    <citation type="submission" date="2018-01" db="EMBL/GenBank/DDBJ databases">
        <title>Genomic Encyclopedia of Archaeal and Bacterial Type Strains, Phase II (KMG-II): from individual species to whole genera.</title>
        <authorList>
            <person name="Goeker M."/>
        </authorList>
    </citation>
    <scope>NUCLEOTIDE SEQUENCE [LARGE SCALE GENOMIC DNA]</scope>
    <source>
        <strain evidence="9 10">DSM 17023</strain>
    </source>
</reference>
<name>A0A2S3UVA5_9HYPH</name>
<keyword evidence="10" id="KW-1185">Reference proteome</keyword>
<feature type="domain" description="Protein kinase" evidence="7">
    <location>
        <begin position="274"/>
        <end position="541"/>
    </location>
</feature>
<evidence type="ECO:0000256" key="2">
    <source>
        <dbReference type="ARBA" id="ARBA00022741"/>
    </source>
</evidence>
<evidence type="ECO:0000256" key="4">
    <source>
        <dbReference type="ARBA" id="ARBA00022840"/>
    </source>
</evidence>
<evidence type="ECO:0000313" key="9">
    <source>
        <dbReference type="EMBL" id="POF31604.1"/>
    </source>
</evidence>
<accession>A0A2S3UVA5</accession>
<dbReference type="PANTHER" id="PTHR43289:SF6">
    <property type="entry name" value="SERINE_THREONINE-PROTEIN KINASE NEKL-3"/>
    <property type="match status" value="1"/>
</dbReference>
<sequence>MLMQASRTHLSIDSGQHSLAGRKSENQDFHGAVVPEGQALVHKGIAFVIADGISSSPVARVAAETAVKSFLDDYYCTSDAWLVKTAASRVIAATNSWLFDQSRRAGGSGDSGYVCTFSALVLKGRKAHLFHAGDSRIWRLAGQSLEQLTDDHRVQVSPDENYLGRALGLSQSVEIDYLAADLRPGDVFVLTTDGVHDFLTPQRIAAEIVRAESLETAAGKIVDQALEAGSTDNLTIQIVRIAALPDPAAPEMLADEQALPPAPLPRVPGYFEGYRLLRGLHASSRSHIYLAEDETSGEQVALKFPSIDLRGDADYLRRFAMEEWIARRMASAHVLKAASYPQGRQSLFLASEFVEGQTLRQWMLDNPHPDLETVRGLLEQIVKGLHAFHRKEMVHQDLRPENIMIDTSGTVKIIDFGSVRIAGVMEAAPALDRAEILGTHQYTAPEVFLGYLGTELSDLFSLGVIAYEMLTGRLPYGAAVARATSAKAQAALRYRSASAITTRVPDWVDGALCRAVHPVPGKRHEALSAFLEDLRRPNPAYTSGTFVPLAERDPVRFWQLVSAALALLCAALFVQLFGNP</sequence>
<dbReference type="PROSITE" id="PS50011">
    <property type="entry name" value="PROTEIN_KINASE_DOM"/>
    <property type="match status" value="1"/>
</dbReference>
<dbReference type="Gene3D" id="1.10.510.10">
    <property type="entry name" value="Transferase(Phosphotransferase) domain 1"/>
    <property type="match status" value="1"/>
</dbReference>
<dbReference type="SUPFAM" id="SSF81606">
    <property type="entry name" value="PP2C-like"/>
    <property type="match status" value="1"/>
</dbReference>